<dbReference type="InterPro" id="IPR008991">
    <property type="entry name" value="Translation_prot_SH3-like_sf"/>
</dbReference>
<proteinExistence type="inferred from homology"/>
<sequence>MTVSFGYRQGTRDKFAKRYKTRGNGSLTPYLVNYKLGDYVDIRMDGAHQKGMAHKHFHGKTGVVWNVTPRAVGIEVNKPVRNSIFRKRIYVRVEHVRPSRCREEFLERKEKFTNALRKNPEAKPIKRQPAQPRKGKQVKVSNTNIQTVHPVPFLIEDLM</sequence>
<dbReference type="InterPro" id="IPR018259">
    <property type="entry name" value="Ribosomal_eL21_CS"/>
</dbReference>
<name>A0A7S1KPN9_9EUKA</name>
<dbReference type="GO" id="GO:0005840">
    <property type="term" value="C:ribosome"/>
    <property type="evidence" value="ECO:0007669"/>
    <property type="project" value="UniProtKB-KW"/>
</dbReference>
<dbReference type="Gene3D" id="2.30.30.70">
    <property type="entry name" value="Ribosomal protein L21"/>
    <property type="match status" value="1"/>
</dbReference>
<dbReference type="AlphaFoldDB" id="A0A7S1KPN9"/>
<comment type="similarity">
    <text evidence="1">Belongs to the eukaryotic ribosomal protein eL21 family.</text>
</comment>
<evidence type="ECO:0008006" key="6">
    <source>
        <dbReference type="Google" id="ProtNLM"/>
    </source>
</evidence>
<feature type="region of interest" description="Disordered" evidence="4">
    <location>
        <begin position="116"/>
        <end position="138"/>
    </location>
</feature>
<dbReference type="GO" id="GO:1990904">
    <property type="term" value="C:ribonucleoprotein complex"/>
    <property type="evidence" value="ECO:0007669"/>
    <property type="project" value="UniProtKB-KW"/>
</dbReference>
<reference evidence="5" key="1">
    <citation type="submission" date="2021-01" db="EMBL/GenBank/DDBJ databases">
        <authorList>
            <person name="Corre E."/>
            <person name="Pelletier E."/>
            <person name="Niang G."/>
            <person name="Scheremetjew M."/>
            <person name="Finn R."/>
            <person name="Kale V."/>
            <person name="Holt S."/>
            <person name="Cochrane G."/>
            <person name="Meng A."/>
            <person name="Brown T."/>
            <person name="Cohen L."/>
        </authorList>
    </citation>
    <scope>NUCLEOTIDE SEQUENCE</scope>
    <source>
        <strain evidence="5">WS</strain>
    </source>
</reference>
<dbReference type="InterPro" id="IPR036948">
    <property type="entry name" value="Ribosomal_eL21_sf"/>
</dbReference>
<dbReference type="PANTHER" id="PTHR20981">
    <property type="entry name" value="60S RIBOSOMAL PROTEIN L21"/>
    <property type="match status" value="1"/>
</dbReference>
<protein>
    <recommendedName>
        <fullName evidence="6">60S ribosomal protein L21</fullName>
    </recommendedName>
</protein>
<evidence type="ECO:0000313" key="5">
    <source>
        <dbReference type="EMBL" id="CAD9081138.1"/>
    </source>
</evidence>
<dbReference type="SUPFAM" id="SSF50104">
    <property type="entry name" value="Translation proteins SH3-like domain"/>
    <property type="match status" value="1"/>
</dbReference>
<evidence type="ECO:0000256" key="2">
    <source>
        <dbReference type="ARBA" id="ARBA00022980"/>
    </source>
</evidence>
<dbReference type="FunFam" id="2.30.30.70:FF:000001">
    <property type="entry name" value="60S ribosomal protein L21"/>
    <property type="match status" value="1"/>
</dbReference>
<dbReference type="Pfam" id="PF01157">
    <property type="entry name" value="Ribosomal_L21e"/>
    <property type="match status" value="1"/>
</dbReference>
<organism evidence="5">
    <name type="scientific">Percolomonas cosmopolitus</name>
    <dbReference type="NCBI Taxonomy" id="63605"/>
    <lineage>
        <taxon>Eukaryota</taxon>
        <taxon>Discoba</taxon>
        <taxon>Heterolobosea</taxon>
        <taxon>Tetramitia</taxon>
        <taxon>Eutetramitia</taxon>
        <taxon>Percolomonadidae</taxon>
        <taxon>Percolomonas</taxon>
    </lineage>
</organism>
<dbReference type="EMBL" id="HBGD01005289">
    <property type="protein sequence ID" value="CAD9081138.1"/>
    <property type="molecule type" value="Transcribed_RNA"/>
</dbReference>
<dbReference type="GO" id="GO:0006412">
    <property type="term" value="P:translation"/>
    <property type="evidence" value="ECO:0007669"/>
    <property type="project" value="InterPro"/>
</dbReference>
<keyword evidence="2" id="KW-0689">Ribosomal protein</keyword>
<evidence type="ECO:0000256" key="3">
    <source>
        <dbReference type="ARBA" id="ARBA00023274"/>
    </source>
</evidence>
<accession>A0A7S1KPN9</accession>
<dbReference type="InterPro" id="IPR001147">
    <property type="entry name" value="Ribosomal_eL21"/>
</dbReference>
<evidence type="ECO:0000256" key="1">
    <source>
        <dbReference type="ARBA" id="ARBA00008427"/>
    </source>
</evidence>
<dbReference type="PROSITE" id="PS01171">
    <property type="entry name" value="RIBOSOMAL_L21E"/>
    <property type="match status" value="1"/>
</dbReference>
<dbReference type="Gene3D" id="6.10.250.3260">
    <property type="match status" value="1"/>
</dbReference>
<keyword evidence="3" id="KW-0687">Ribonucleoprotein</keyword>
<gene>
    <name evidence="5" type="ORF">PCOS0759_LOCUS4378</name>
</gene>
<dbReference type="GO" id="GO:0003735">
    <property type="term" value="F:structural constituent of ribosome"/>
    <property type="evidence" value="ECO:0007669"/>
    <property type="project" value="InterPro"/>
</dbReference>
<evidence type="ECO:0000256" key="4">
    <source>
        <dbReference type="SAM" id="MobiDB-lite"/>
    </source>
</evidence>